<keyword evidence="5 7" id="KW-0472">Membrane</keyword>
<evidence type="ECO:0000313" key="8">
    <source>
        <dbReference type="EMBL" id="CEJ79783.1"/>
    </source>
</evidence>
<dbReference type="GO" id="GO:0038023">
    <property type="term" value="F:signaling receptor activity"/>
    <property type="evidence" value="ECO:0007669"/>
    <property type="project" value="TreeGrafter"/>
</dbReference>
<organism evidence="8 9">
    <name type="scientific">[Torrubiella] hemipterigena</name>
    <dbReference type="NCBI Taxonomy" id="1531966"/>
    <lineage>
        <taxon>Eukaryota</taxon>
        <taxon>Fungi</taxon>
        <taxon>Dikarya</taxon>
        <taxon>Ascomycota</taxon>
        <taxon>Pezizomycotina</taxon>
        <taxon>Sordariomycetes</taxon>
        <taxon>Hypocreomycetidae</taxon>
        <taxon>Hypocreales</taxon>
        <taxon>Clavicipitaceae</taxon>
        <taxon>Clavicipitaceae incertae sedis</taxon>
        <taxon>'Torrubiella' clade</taxon>
    </lineage>
</organism>
<feature type="binding site" evidence="6">
    <location>
        <position position="291"/>
    </location>
    <ligand>
        <name>Zn(2+)</name>
        <dbReference type="ChEBI" id="CHEBI:29105"/>
    </ligand>
</feature>
<evidence type="ECO:0000256" key="2">
    <source>
        <dbReference type="ARBA" id="ARBA00007018"/>
    </source>
</evidence>
<dbReference type="AlphaFoldDB" id="A0A0A1SI23"/>
<keyword evidence="9" id="KW-1185">Reference proteome</keyword>
<comment type="subcellular location">
    <subcellularLocation>
        <location evidence="1">Membrane</location>
        <topology evidence="1">Multi-pass membrane protein</topology>
    </subcellularLocation>
</comment>
<proteinExistence type="inferred from homology"/>
<dbReference type="GO" id="GO:0046872">
    <property type="term" value="F:metal ion binding"/>
    <property type="evidence" value="ECO:0007669"/>
    <property type="project" value="UniProtKB-KW"/>
</dbReference>
<evidence type="ECO:0000256" key="4">
    <source>
        <dbReference type="ARBA" id="ARBA00022989"/>
    </source>
</evidence>
<feature type="transmembrane region" description="Helical" evidence="7">
    <location>
        <begin position="159"/>
        <end position="179"/>
    </location>
</feature>
<keyword evidence="4 7" id="KW-1133">Transmembrane helix</keyword>
<evidence type="ECO:0000256" key="6">
    <source>
        <dbReference type="PIRSR" id="PIRSR604254-1"/>
    </source>
</evidence>
<evidence type="ECO:0000256" key="3">
    <source>
        <dbReference type="ARBA" id="ARBA00022692"/>
    </source>
</evidence>
<dbReference type="GO" id="GO:0006882">
    <property type="term" value="P:intracellular zinc ion homeostasis"/>
    <property type="evidence" value="ECO:0007669"/>
    <property type="project" value="TreeGrafter"/>
</dbReference>
<comment type="similarity">
    <text evidence="2">Belongs to the ADIPOR family.</text>
</comment>
<evidence type="ECO:0000256" key="1">
    <source>
        <dbReference type="ARBA" id="ARBA00004141"/>
    </source>
</evidence>
<keyword evidence="3 7" id="KW-0812">Transmembrane</keyword>
<dbReference type="PANTHER" id="PTHR20855:SF52">
    <property type="entry name" value="ADIPONECTIN RECEPTOR PROTEIN"/>
    <property type="match status" value="1"/>
</dbReference>
<dbReference type="PANTHER" id="PTHR20855">
    <property type="entry name" value="ADIPOR/PROGESTIN RECEPTOR-RELATED"/>
    <property type="match status" value="1"/>
</dbReference>
<reference evidence="8 9" key="1">
    <citation type="journal article" date="2015" name="Genome Announc.">
        <title>Draft Genome Sequence and Gene Annotation of the Entomopathogenic Fungus Verticillium hemipterigenum.</title>
        <authorList>
            <person name="Horn F."/>
            <person name="Habel A."/>
            <person name="Scharf D.H."/>
            <person name="Dworschak J."/>
            <person name="Brakhage A.A."/>
            <person name="Guthke R."/>
            <person name="Hertweck C."/>
            <person name="Linde J."/>
        </authorList>
    </citation>
    <scope>NUCLEOTIDE SEQUENCE [LARGE SCALE GENOMIC DNA]</scope>
</reference>
<dbReference type="OrthoDB" id="529367at2759"/>
<feature type="binding site" evidence="6">
    <location>
        <position position="287"/>
    </location>
    <ligand>
        <name>Zn(2+)</name>
        <dbReference type="ChEBI" id="CHEBI:29105"/>
    </ligand>
</feature>
<feature type="binding site" evidence="6">
    <location>
        <position position="141"/>
    </location>
    <ligand>
        <name>Zn(2+)</name>
        <dbReference type="ChEBI" id="CHEBI:29105"/>
    </ligand>
</feature>
<keyword evidence="6" id="KW-0479">Metal-binding</keyword>
<feature type="transmembrane region" description="Helical" evidence="7">
    <location>
        <begin position="289"/>
        <end position="306"/>
    </location>
</feature>
<sequence>MSLRKVTPTMRPATAVRSVDTPLLARTGDDEALRTTWFKTPKLLFFHEIPSWQQDNEHILSGYRPTSGSAWASFTSLSYLNNQTVSTYSHLIGSLLFLALPFYFYNDIFLPQANGQRVDVLVVSIYCVGVAVCFAFSTIFHTLWNHSHDVSRYCNKLDYLGILILMWGAGIPTIYYGFICNNNLRLLYWTMTTSTALCCTIITLTPRFVTPEFRKWRAGFYAGFGLSSIIFVIHGILLHGWEVQKSRMSLVWMGWMATANLVGATIYAARIPERWVPYTFDMFGASHQILHVAVMVAAWIHFQGLVEAFHIIRSQASICGIES</sequence>
<evidence type="ECO:0000256" key="5">
    <source>
        <dbReference type="ARBA" id="ARBA00023136"/>
    </source>
</evidence>
<dbReference type="InterPro" id="IPR004254">
    <property type="entry name" value="AdipoR/HlyIII-related"/>
</dbReference>
<dbReference type="GO" id="GO:0016020">
    <property type="term" value="C:membrane"/>
    <property type="evidence" value="ECO:0007669"/>
    <property type="project" value="UniProtKB-SubCell"/>
</dbReference>
<dbReference type="STRING" id="1531966.A0A0A1SI23"/>
<accession>A0A0A1SI23</accession>
<evidence type="ECO:0008006" key="10">
    <source>
        <dbReference type="Google" id="ProtNLM"/>
    </source>
</evidence>
<gene>
    <name evidence="8" type="ORF">VHEMI00003</name>
</gene>
<dbReference type="EMBL" id="CDHN01000001">
    <property type="protein sequence ID" value="CEJ79783.1"/>
    <property type="molecule type" value="Genomic_DNA"/>
</dbReference>
<feature type="transmembrane region" description="Helical" evidence="7">
    <location>
        <begin position="118"/>
        <end position="139"/>
    </location>
</feature>
<name>A0A0A1SI23_9HYPO</name>
<feature type="transmembrane region" description="Helical" evidence="7">
    <location>
        <begin position="186"/>
        <end position="206"/>
    </location>
</feature>
<keyword evidence="6" id="KW-0862">Zinc</keyword>
<protein>
    <recommendedName>
        <fullName evidence="10">Hemolysin-III channel protein Izh2</fullName>
    </recommendedName>
</protein>
<feature type="transmembrane region" description="Helical" evidence="7">
    <location>
        <begin position="250"/>
        <end position="269"/>
    </location>
</feature>
<evidence type="ECO:0000313" key="9">
    <source>
        <dbReference type="Proteomes" id="UP000039046"/>
    </source>
</evidence>
<dbReference type="Pfam" id="PF03006">
    <property type="entry name" value="HlyIII"/>
    <property type="match status" value="1"/>
</dbReference>
<feature type="transmembrane region" description="Helical" evidence="7">
    <location>
        <begin position="87"/>
        <end position="106"/>
    </location>
</feature>
<dbReference type="HOGENOM" id="CLU_023075_2_0_1"/>
<feature type="transmembrane region" description="Helical" evidence="7">
    <location>
        <begin position="218"/>
        <end position="238"/>
    </location>
</feature>
<evidence type="ECO:0000256" key="7">
    <source>
        <dbReference type="SAM" id="Phobius"/>
    </source>
</evidence>
<dbReference type="Proteomes" id="UP000039046">
    <property type="component" value="Unassembled WGS sequence"/>
</dbReference>